<proteinExistence type="inferred from homology"/>
<accession>A0ABR3F891</accession>
<dbReference type="InterPro" id="IPR009014">
    <property type="entry name" value="Transketo_C/PFOR_II"/>
</dbReference>
<dbReference type="Gene3D" id="3.40.50.920">
    <property type="match status" value="1"/>
</dbReference>
<dbReference type="Pfam" id="PF00456">
    <property type="entry name" value="Transketolase_N"/>
    <property type="match status" value="1"/>
</dbReference>
<name>A0ABR3F891_9AGAR</name>
<keyword evidence="7" id="KW-0460">Magnesium</keyword>
<keyword evidence="6" id="KW-0479">Metal-binding</keyword>
<keyword evidence="11" id="KW-1185">Reference proteome</keyword>
<dbReference type="Pfam" id="PF22613">
    <property type="entry name" value="Transketolase_C_1"/>
    <property type="match status" value="1"/>
</dbReference>
<reference evidence="10 11" key="1">
    <citation type="submission" date="2024-02" db="EMBL/GenBank/DDBJ databases">
        <title>A draft genome for the cacao thread blight pathogen Marasmius crinis-equi.</title>
        <authorList>
            <person name="Cohen S.P."/>
            <person name="Baruah I.K."/>
            <person name="Amoako-Attah I."/>
            <person name="Bukari Y."/>
            <person name="Meinhardt L.W."/>
            <person name="Bailey B.A."/>
        </authorList>
    </citation>
    <scope>NUCLEOTIDE SEQUENCE [LARGE SCALE GENOMIC DNA]</scope>
    <source>
        <strain evidence="10 11">GH-76</strain>
    </source>
</reference>
<dbReference type="Proteomes" id="UP001465976">
    <property type="component" value="Unassembled WGS sequence"/>
</dbReference>
<evidence type="ECO:0000313" key="10">
    <source>
        <dbReference type="EMBL" id="KAL0571491.1"/>
    </source>
</evidence>
<dbReference type="InterPro" id="IPR033247">
    <property type="entry name" value="Transketolase_fam"/>
</dbReference>
<evidence type="ECO:0000256" key="6">
    <source>
        <dbReference type="ARBA" id="ARBA00022723"/>
    </source>
</evidence>
<dbReference type="InterPro" id="IPR005475">
    <property type="entry name" value="Transketolase-like_Pyr-bd"/>
</dbReference>
<dbReference type="InterPro" id="IPR005474">
    <property type="entry name" value="Transketolase_N"/>
</dbReference>
<evidence type="ECO:0000256" key="7">
    <source>
        <dbReference type="ARBA" id="ARBA00022842"/>
    </source>
</evidence>
<dbReference type="CDD" id="cd02012">
    <property type="entry name" value="TPP_TK"/>
    <property type="match status" value="1"/>
</dbReference>
<dbReference type="Pfam" id="PF02779">
    <property type="entry name" value="Transket_pyr"/>
    <property type="match status" value="2"/>
</dbReference>
<evidence type="ECO:0000256" key="2">
    <source>
        <dbReference type="ARBA" id="ARBA00001946"/>
    </source>
</evidence>
<comment type="cofactor">
    <cofactor evidence="3">
        <name>thiamine diphosphate</name>
        <dbReference type="ChEBI" id="CHEBI:58937"/>
    </cofactor>
</comment>
<keyword evidence="8" id="KW-0786">Thiamine pyrophosphate</keyword>
<comment type="caution">
    <text evidence="10">The sequence shown here is derived from an EMBL/GenBank/DDBJ whole genome shotgun (WGS) entry which is preliminary data.</text>
</comment>
<evidence type="ECO:0000256" key="3">
    <source>
        <dbReference type="ARBA" id="ARBA00001964"/>
    </source>
</evidence>
<dbReference type="SUPFAM" id="SSF52922">
    <property type="entry name" value="TK C-terminal domain-like"/>
    <property type="match status" value="1"/>
</dbReference>
<evidence type="ECO:0000313" key="11">
    <source>
        <dbReference type="Proteomes" id="UP001465976"/>
    </source>
</evidence>
<dbReference type="Gene3D" id="3.40.50.970">
    <property type="match status" value="2"/>
</dbReference>
<feature type="domain" description="Transketolase-like pyrimidine-binding" evidence="9">
    <location>
        <begin position="371"/>
        <end position="592"/>
    </location>
</feature>
<keyword evidence="5" id="KW-0808">Transferase</keyword>
<protein>
    <recommendedName>
        <fullName evidence="9">Transketolase-like pyrimidine-binding domain-containing protein</fullName>
    </recommendedName>
</protein>
<dbReference type="PANTHER" id="PTHR43522">
    <property type="entry name" value="TRANSKETOLASE"/>
    <property type="match status" value="1"/>
</dbReference>
<dbReference type="SUPFAM" id="SSF52518">
    <property type="entry name" value="Thiamin diphosphate-binding fold (THDP-binding)"/>
    <property type="match status" value="2"/>
</dbReference>
<sequence>MSNYDSLVLSTVRTLAADLVQQYKGGHPGTAMGAAPIGLSLWRDILQYNPTDPLYPNRDRFVLSAGHACLLQYIFLHFAGYKAWPLDELKKYHAPSPGFKTSRAAGHPEIEHGAGIEVTTGPLGQGLANAVGLAVAGRGVKATYFEGKEQEFERLADGTVWCFTGDGCLQEGVGQEAISVAGHLALDNLVLIYDQNKITVDGNIDECFTEDVALRFKAAKWHVLHVAPPSEFSNDTDHINEITRTLNEARAHKGQPVLVIIPTTIGFGSKKQGTAPTHGAALGEDDVRHVKAQLKFNPDEKFVVPSEVYSVFSHVSDRGQALQKSWTDLLAKYREKYPEDYADFARRLKGDLPSDWQSKLPKKEDLPQAAQPTRKSSGVVVKALVPHIKDFMVGSADLLESTFVSWDGMVEFQDPRTNRGNYAGRQIRYGIREFSMAAIANGMTAWFSQHPYDPFHLEHKGVNGHSKEGHQKRNGGGFIPVYSTFFMFMSYALPAIRMAALQGLRTIAIATHDSIGIGEDGPTHQPIALAQFFRALPNCRLWRPADAEEVVAAWEDALLFDGENRAGGGEAGHGWKGAGPSVICLSRQAVPLLEGTSREKARTRGAYTVWGCEGEDVKLALVATGSEVSRAISVATKLASSESQLPEWIRTKIRVVSAPNLDIFNAQPSEYRLSTIPSDRALVVSLEAYRTFGWERYAHAGFGMTGFGWSAPGVGGASVFEFFGFGVDNIVSRVGGWVNSRVKGEVVKVPVVGEWEELLGDWVPQ</sequence>
<comment type="cofactor">
    <cofactor evidence="2">
        <name>Mg(2+)</name>
        <dbReference type="ChEBI" id="CHEBI:18420"/>
    </cofactor>
</comment>
<comment type="cofactor">
    <cofactor evidence="1">
        <name>Co(2+)</name>
        <dbReference type="ChEBI" id="CHEBI:48828"/>
    </cofactor>
</comment>
<evidence type="ECO:0000256" key="4">
    <source>
        <dbReference type="ARBA" id="ARBA00007131"/>
    </source>
</evidence>
<dbReference type="PROSITE" id="PS00801">
    <property type="entry name" value="TRANSKETOLASE_1"/>
    <property type="match status" value="1"/>
</dbReference>
<dbReference type="InterPro" id="IPR029061">
    <property type="entry name" value="THDP-binding"/>
</dbReference>
<gene>
    <name evidence="10" type="ORF">V5O48_010479</name>
</gene>
<organism evidence="10 11">
    <name type="scientific">Marasmius crinis-equi</name>
    <dbReference type="NCBI Taxonomy" id="585013"/>
    <lineage>
        <taxon>Eukaryota</taxon>
        <taxon>Fungi</taxon>
        <taxon>Dikarya</taxon>
        <taxon>Basidiomycota</taxon>
        <taxon>Agaricomycotina</taxon>
        <taxon>Agaricomycetes</taxon>
        <taxon>Agaricomycetidae</taxon>
        <taxon>Agaricales</taxon>
        <taxon>Marasmiineae</taxon>
        <taxon>Marasmiaceae</taxon>
        <taxon>Marasmius</taxon>
    </lineage>
</organism>
<evidence type="ECO:0000256" key="8">
    <source>
        <dbReference type="ARBA" id="ARBA00023052"/>
    </source>
</evidence>
<comment type="similarity">
    <text evidence="4">Belongs to the transketolase family.</text>
</comment>
<dbReference type="PANTHER" id="PTHR43522:SF6">
    <property type="entry name" value="TRANSKETOLASE-LIKE PYRIMIDINE-BINDING DOMAIN-CONTAINING PROTEIN-RELATED"/>
    <property type="match status" value="1"/>
</dbReference>
<evidence type="ECO:0000259" key="9">
    <source>
        <dbReference type="SMART" id="SM00861"/>
    </source>
</evidence>
<dbReference type="EMBL" id="JBAHYK010000761">
    <property type="protein sequence ID" value="KAL0571491.1"/>
    <property type="molecule type" value="Genomic_DNA"/>
</dbReference>
<dbReference type="SMART" id="SM00861">
    <property type="entry name" value="Transket_pyr"/>
    <property type="match status" value="1"/>
</dbReference>
<evidence type="ECO:0000256" key="5">
    <source>
        <dbReference type="ARBA" id="ARBA00022679"/>
    </source>
</evidence>
<dbReference type="CDD" id="cd07033">
    <property type="entry name" value="TPP_PYR_DXS_TK_like"/>
    <property type="match status" value="1"/>
</dbReference>
<dbReference type="InterPro" id="IPR049557">
    <property type="entry name" value="Transketolase_CS"/>
</dbReference>
<dbReference type="InterPro" id="IPR055152">
    <property type="entry name" value="Transketolase-like_C_2"/>
</dbReference>
<evidence type="ECO:0000256" key="1">
    <source>
        <dbReference type="ARBA" id="ARBA00001941"/>
    </source>
</evidence>